<organism evidence="1 2">
    <name type="scientific">Morococcus cerebrosus</name>
    <dbReference type="NCBI Taxonomy" id="1056807"/>
    <lineage>
        <taxon>Bacteria</taxon>
        <taxon>Pseudomonadati</taxon>
        <taxon>Pseudomonadota</taxon>
        <taxon>Betaproteobacteria</taxon>
        <taxon>Neisseriales</taxon>
        <taxon>Neisseriaceae</taxon>
        <taxon>Morococcus</taxon>
    </lineage>
</organism>
<reference evidence="1 2" key="1">
    <citation type="submission" date="2014-12" db="EMBL/GenBank/DDBJ databases">
        <title>Genome sequence of Morococcus cerebrosus.</title>
        <authorList>
            <person name="Shin S.-K."/>
            <person name="Yi H."/>
        </authorList>
    </citation>
    <scope>NUCLEOTIDE SEQUENCE [LARGE SCALE GENOMIC DNA]</scope>
    <source>
        <strain evidence="1 2">CIP 81.93</strain>
    </source>
</reference>
<dbReference type="AlphaFoldDB" id="A0A0C1GZ13"/>
<comment type="caution">
    <text evidence="1">The sequence shown here is derived from an EMBL/GenBank/DDBJ whole genome shotgun (WGS) entry which is preliminary data.</text>
</comment>
<gene>
    <name evidence="1" type="ORF">MCC93_06610</name>
</gene>
<dbReference type="Proteomes" id="UP000031390">
    <property type="component" value="Unassembled WGS sequence"/>
</dbReference>
<accession>A0A0C1GZ13</accession>
<protein>
    <submittedName>
        <fullName evidence="1">Uncharacterized protein</fullName>
    </submittedName>
</protein>
<sequence>MPQIKCRHDTRRSSEILDSKFQTTFFVANMAKQKQNAPFYLNPLCSE</sequence>
<name>A0A0C1GZ13_9NEIS</name>
<evidence type="ECO:0000313" key="1">
    <source>
        <dbReference type="EMBL" id="KIC10641.1"/>
    </source>
</evidence>
<evidence type="ECO:0000313" key="2">
    <source>
        <dbReference type="Proteomes" id="UP000031390"/>
    </source>
</evidence>
<dbReference type="EMBL" id="JUFZ01000027">
    <property type="protein sequence ID" value="KIC10641.1"/>
    <property type="molecule type" value="Genomic_DNA"/>
</dbReference>
<proteinExistence type="predicted"/>